<evidence type="ECO:0000313" key="2">
    <source>
        <dbReference type="EMBL" id="TNY22844.1"/>
    </source>
</evidence>
<keyword evidence="3" id="KW-1185">Reference proteome</keyword>
<reference evidence="2 3" key="1">
    <citation type="submission" date="2019-03" db="EMBL/GenBank/DDBJ databases">
        <title>Rhodosporidium diobovatum UCD-FST 08-225 genome sequencing, assembly, and annotation.</title>
        <authorList>
            <person name="Fakankun I.U."/>
            <person name="Fristensky B."/>
            <person name="Levin D.B."/>
        </authorList>
    </citation>
    <scope>NUCLEOTIDE SEQUENCE [LARGE SCALE GENOMIC DNA]</scope>
    <source>
        <strain evidence="2 3">UCD-FST 08-225</strain>
    </source>
</reference>
<feature type="region of interest" description="Disordered" evidence="1">
    <location>
        <begin position="88"/>
        <end position="109"/>
    </location>
</feature>
<name>A0A5C5G3F8_9BASI</name>
<feature type="compositionally biased region" description="Basic and acidic residues" evidence="1">
    <location>
        <begin position="88"/>
        <end position="100"/>
    </location>
</feature>
<accession>A0A5C5G3F8</accession>
<gene>
    <name evidence="2" type="ORF">DMC30DRAFT_391075</name>
</gene>
<evidence type="ECO:0000256" key="1">
    <source>
        <dbReference type="SAM" id="MobiDB-lite"/>
    </source>
</evidence>
<dbReference type="AlphaFoldDB" id="A0A5C5G3F8"/>
<dbReference type="EMBL" id="SOZI01000019">
    <property type="protein sequence ID" value="TNY22844.1"/>
    <property type="molecule type" value="Genomic_DNA"/>
</dbReference>
<sequence length="109" mass="12032">MSRCRRLLLRRLLSATRRCALPSLLLGALLALWLVGPRVDLLLSLHRAECHTGSLEPVHTRGASSFGHAERRLEPNEARACAEAGERCGQDVERGIHSRDPSSPSFVCH</sequence>
<evidence type="ECO:0000313" key="3">
    <source>
        <dbReference type="Proteomes" id="UP000311382"/>
    </source>
</evidence>
<dbReference type="Proteomes" id="UP000311382">
    <property type="component" value="Unassembled WGS sequence"/>
</dbReference>
<organism evidence="2 3">
    <name type="scientific">Rhodotorula diobovata</name>
    <dbReference type="NCBI Taxonomy" id="5288"/>
    <lineage>
        <taxon>Eukaryota</taxon>
        <taxon>Fungi</taxon>
        <taxon>Dikarya</taxon>
        <taxon>Basidiomycota</taxon>
        <taxon>Pucciniomycotina</taxon>
        <taxon>Microbotryomycetes</taxon>
        <taxon>Sporidiobolales</taxon>
        <taxon>Sporidiobolaceae</taxon>
        <taxon>Rhodotorula</taxon>
    </lineage>
</organism>
<comment type="caution">
    <text evidence="2">The sequence shown here is derived from an EMBL/GenBank/DDBJ whole genome shotgun (WGS) entry which is preliminary data.</text>
</comment>
<protein>
    <submittedName>
        <fullName evidence="2">Uncharacterized protein</fullName>
    </submittedName>
</protein>
<proteinExistence type="predicted"/>